<sequence length="71" mass="8371">MLPFLFLNDAHWSRRYYPDIDRPVLIICDRQVSVEEEFWRSLAADNANNFETAMTSIFNVSLSGKSWNDEQ</sequence>
<gene>
    <name evidence="1" type="ORF">OINT_2001471</name>
</gene>
<evidence type="ECO:0000313" key="2">
    <source>
        <dbReference type="Proteomes" id="UP000004386"/>
    </source>
</evidence>
<proteinExistence type="predicted"/>
<protein>
    <submittedName>
        <fullName evidence="1">Uncharacterized protein</fullName>
    </submittedName>
</protein>
<comment type="caution">
    <text evidence="1">The sequence shown here is derived from an EMBL/GenBank/DDBJ whole genome shotgun (WGS) entry which is preliminary data.</text>
</comment>
<dbReference type="AlphaFoldDB" id="C4WPD8"/>
<dbReference type="HOGENOM" id="CLU_2736070_0_0_5"/>
<accession>C4WPD8</accession>
<evidence type="ECO:0000313" key="1">
    <source>
        <dbReference type="EMBL" id="EEQ94247.1"/>
    </source>
</evidence>
<dbReference type="EMBL" id="ACQA01000002">
    <property type="protein sequence ID" value="EEQ94247.1"/>
    <property type="molecule type" value="Genomic_DNA"/>
</dbReference>
<dbReference type="Proteomes" id="UP000004386">
    <property type="component" value="Unassembled WGS sequence"/>
</dbReference>
<name>C4WPD8_9HYPH</name>
<organism evidence="1 2">
    <name type="scientific">Brucella intermedia LMG 3301</name>
    <dbReference type="NCBI Taxonomy" id="641118"/>
    <lineage>
        <taxon>Bacteria</taxon>
        <taxon>Pseudomonadati</taxon>
        <taxon>Pseudomonadota</taxon>
        <taxon>Alphaproteobacteria</taxon>
        <taxon>Hyphomicrobiales</taxon>
        <taxon>Brucellaceae</taxon>
        <taxon>Brucella/Ochrobactrum group</taxon>
        <taxon>Brucella</taxon>
    </lineage>
</organism>
<reference evidence="1 2" key="1">
    <citation type="submission" date="2009-05" db="EMBL/GenBank/DDBJ databases">
        <authorList>
            <person name="Setubal J.C."/>
            <person name="Boyle S."/>
            <person name="Crasta O.R."/>
            <person name="Gillespie J.J."/>
            <person name="Kenyon R.W."/>
            <person name="Lu J."/>
            <person name="Mane S."/>
            <person name="Nagrani S."/>
            <person name="Shallom J.M."/>
            <person name="Shallom S."/>
            <person name="Shukla M."/>
            <person name="Snyder E.E."/>
            <person name="Sobral B.W."/>
            <person name="Wattam A.R."/>
            <person name="Will R."/>
            <person name="Williams K."/>
            <person name="Yoo H."/>
            <person name="Munk C."/>
            <person name="Tapia R."/>
            <person name="Green L."/>
            <person name="Rogers Y."/>
            <person name="Detter J.C."/>
            <person name="Bruce D."/>
            <person name="Brettin T.S."/>
            <person name="Tsolis R."/>
        </authorList>
    </citation>
    <scope>NUCLEOTIDE SEQUENCE [LARGE SCALE GENOMIC DNA]</scope>
    <source>
        <strain evidence="1 2">LMG 3301</strain>
    </source>
</reference>